<evidence type="ECO:0000256" key="8">
    <source>
        <dbReference type="SAM" id="MobiDB-lite"/>
    </source>
</evidence>
<organism evidence="11 12">
    <name type="scientific">Clupea harengus</name>
    <name type="common">Atlantic herring</name>
    <dbReference type="NCBI Taxonomy" id="7950"/>
    <lineage>
        <taxon>Eukaryota</taxon>
        <taxon>Metazoa</taxon>
        <taxon>Chordata</taxon>
        <taxon>Craniata</taxon>
        <taxon>Vertebrata</taxon>
        <taxon>Euteleostomi</taxon>
        <taxon>Actinopterygii</taxon>
        <taxon>Neopterygii</taxon>
        <taxon>Teleostei</taxon>
        <taxon>Clupei</taxon>
        <taxon>Clupeiformes</taxon>
        <taxon>Clupeoidei</taxon>
        <taxon>Clupeidae</taxon>
        <taxon>Clupea</taxon>
    </lineage>
</organism>
<keyword evidence="2 9" id="KW-0812">Transmembrane</keyword>
<comment type="subcellular location">
    <subcellularLocation>
        <location evidence="1">Membrane</location>
    </subcellularLocation>
</comment>
<feature type="transmembrane region" description="Helical" evidence="9">
    <location>
        <begin position="281"/>
        <end position="304"/>
    </location>
</feature>
<dbReference type="GeneID" id="105910637"/>
<evidence type="ECO:0000256" key="2">
    <source>
        <dbReference type="ARBA" id="ARBA00022692"/>
    </source>
</evidence>
<dbReference type="RefSeq" id="XP_031431773.1">
    <property type="nucleotide sequence ID" value="XM_031575913.2"/>
</dbReference>
<dbReference type="PRINTS" id="PR00237">
    <property type="entry name" value="GPCRRHODOPSN"/>
</dbReference>
<dbReference type="SUPFAM" id="SSF81321">
    <property type="entry name" value="Family A G protein-coupled receptor-like"/>
    <property type="match status" value="1"/>
</dbReference>
<dbReference type="Pfam" id="PF00001">
    <property type="entry name" value="7tm_1"/>
    <property type="match status" value="1"/>
</dbReference>
<evidence type="ECO:0000256" key="1">
    <source>
        <dbReference type="ARBA" id="ARBA00004370"/>
    </source>
</evidence>
<dbReference type="PROSITE" id="PS50262">
    <property type="entry name" value="G_PROTEIN_RECEP_F1_2"/>
    <property type="match status" value="1"/>
</dbReference>
<evidence type="ECO:0000313" key="12">
    <source>
        <dbReference type="RefSeq" id="XP_031431772.1"/>
    </source>
</evidence>
<name>A0A6P8G8A3_CLUHA</name>
<protein>
    <submittedName>
        <fullName evidence="12 13">C-X-C chemokine receptor type 3-like isoform X1</fullName>
    </submittedName>
</protein>
<dbReference type="InterPro" id="IPR050119">
    <property type="entry name" value="CCR1-9-like"/>
</dbReference>
<keyword evidence="4" id="KW-0297">G-protein coupled receptor</keyword>
<keyword evidence="7" id="KW-0807">Transducer</keyword>
<dbReference type="Gene3D" id="1.20.1070.10">
    <property type="entry name" value="Rhodopsin 7-helix transmembrane proteins"/>
    <property type="match status" value="1"/>
</dbReference>
<dbReference type="InterPro" id="IPR017452">
    <property type="entry name" value="GPCR_Rhodpsn_7TM"/>
</dbReference>
<keyword evidence="3 9" id="KW-1133">Transmembrane helix</keyword>
<keyword evidence="11" id="KW-1185">Reference proteome</keyword>
<dbReference type="GO" id="GO:0019722">
    <property type="term" value="P:calcium-mediated signaling"/>
    <property type="evidence" value="ECO:0007669"/>
    <property type="project" value="TreeGrafter"/>
</dbReference>
<accession>A0A6P8G8A3</accession>
<evidence type="ECO:0000256" key="3">
    <source>
        <dbReference type="ARBA" id="ARBA00022989"/>
    </source>
</evidence>
<dbReference type="OrthoDB" id="9818824at2759"/>
<evidence type="ECO:0000313" key="11">
    <source>
        <dbReference type="Proteomes" id="UP000515152"/>
    </source>
</evidence>
<dbReference type="AlphaFoldDB" id="A0A6P8G8A3"/>
<feature type="transmembrane region" description="Helical" evidence="9">
    <location>
        <begin position="78"/>
        <end position="97"/>
    </location>
</feature>
<evidence type="ECO:0000256" key="4">
    <source>
        <dbReference type="ARBA" id="ARBA00023040"/>
    </source>
</evidence>
<dbReference type="RefSeq" id="XP_031431772.1">
    <property type="nucleotide sequence ID" value="XM_031575912.2"/>
</dbReference>
<dbReference type="GO" id="GO:0019957">
    <property type="term" value="F:C-C chemokine binding"/>
    <property type="evidence" value="ECO:0007669"/>
    <property type="project" value="TreeGrafter"/>
</dbReference>
<feature type="transmembrane region" description="Helical" evidence="9">
    <location>
        <begin position="41"/>
        <end position="66"/>
    </location>
</feature>
<feature type="domain" description="G-protein coupled receptors family 1 profile" evidence="10">
    <location>
        <begin position="57"/>
        <end position="301"/>
    </location>
</feature>
<dbReference type="GeneTree" id="ENSGT01050000244848"/>
<proteinExistence type="predicted"/>
<dbReference type="GO" id="GO:0016493">
    <property type="term" value="F:C-C chemokine receptor activity"/>
    <property type="evidence" value="ECO:0007669"/>
    <property type="project" value="TreeGrafter"/>
</dbReference>
<evidence type="ECO:0000256" key="7">
    <source>
        <dbReference type="ARBA" id="ARBA00023224"/>
    </source>
</evidence>
<keyword evidence="6" id="KW-0675">Receptor</keyword>
<dbReference type="GO" id="GO:0009897">
    <property type="term" value="C:external side of plasma membrane"/>
    <property type="evidence" value="ECO:0007669"/>
    <property type="project" value="TreeGrafter"/>
</dbReference>
<feature type="transmembrane region" description="Helical" evidence="9">
    <location>
        <begin position="202"/>
        <end position="221"/>
    </location>
</feature>
<evidence type="ECO:0000259" key="10">
    <source>
        <dbReference type="PROSITE" id="PS50262"/>
    </source>
</evidence>
<feature type="region of interest" description="Disordered" evidence="8">
    <location>
        <begin position="329"/>
        <end position="355"/>
    </location>
</feature>
<evidence type="ECO:0000256" key="6">
    <source>
        <dbReference type="ARBA" id="ARBA00023170"/>
    </source>
</evidence>
<dbReference type="PANTHER" id="PTHR10489">
    <property type="entry name" value="CELL ADHESION MOLECULE"/>
    <property type="match status" value="1"/>
</dbReference>
<evidence type="ECO:0000313" key="13">
    <source>
        <dbReference type="RefSeq" id="XP_031431773.1"/>
    </source>
</evidence>
<feature type="transmembrane region" description="Helical" evidence="9">
    <location>
        <begin position="237"/>
        <end position="261"/>
    </location>
</feature>
<feature type="transmembrane region" description="Helical" evidence="9">
    <location>
        <begin position="117"/>
        <end position="140"/>
    </location>
</feature>
<dbReference type="GO" id="GO:0007204">
    <property type="term" value="P:positive regulation of cytosolic calcium ion concentration"/>
    <property type="evidence" value="ECO:0007669"/>
    <property type="project" value="TreeGrafter"/>
</dbReference>
<feature type="transmembrane region" description="Helical" evidence="9">
    <location>
        <begin position="152"/>
        <end position="172"/>
    </location>
</feature>
<sequence length="355" mass="39339">MTYLSESGMAVDVDVVFELNSTYEDHLDFKNVICVPAREAVFIPVLFSVALVLGLLGNGLVLAVLWQKRRSWSVTDTFVLNLAGADVLLLVAMPFWAVDATKALTLCTNACKAVAVFFKINIYLGMFLLACLGAHHLLRVTKNYSMYSRQRLWLPHATCLAAWMASILLSIVDWIHLKSSEDPAYLGRSWCPVAISRCRTGGAVFLVVAAIMVLGYSVLLVRLPKLQGETESKRRRAVWLILALTVAFFLMWLPYNIALVVDPEGAGADDCQDAHRTATEMILIATAAIGCLQCFVKPFLYLGLASVFRTRTLALVRCHSNARSNHKISMWDSGGEEEEDEDDAPEKTSLSQRKC</sequence>
<keyword evidence="5 9" id="KW-0472">Membrane</keyword>
<gene>
    <name evidence="12 13" type="primary">LOC105910637</name>
</gene>
<feature type="compositionally biased region" description="Acidic residues" evidence="8">
    <location>
        <begin position="334"/>
        <end position="344"/>
    </location>
</feature>
<dbReference type="Proteomes" id="UP000515152">
    <property type="component" value="Chromosome 11"/>
</dbReference>
<reference evidence="12 13" key="1">
    <citation type="submission" date="2025-04" db="UniProtKB">
        <authorList>
            <consortium name="RefSeq"/>
        </authorList>
    </citation>
    <scope>IDENTIFICATION</scope>
</reference>
<evidence type="ECO:0000256" key="5">
    <source>
        <dbReference type="ARBA" id="ARBA00023136"/>
    </source>
</evidence>
<dbReference type="PANTHER" id="PTHR10489:SF671">
    <property type="entry name" value="C-X-C CHEMOKINE RECEPTOR TYPE 3"/>
    <property type="match status" value="1"/>
</dbReference>
<dbReference type="GO" id="GO:0006955">
    <property type="term" value="P:immune response"/>
    <property type="evidence" value="ECO:0007669"/>
    <property type="project" value="TreeGrafter"/>
</dbReference>
<dbReference type="GO" id="GO:0060326">
    <property type="term" value="P:cell chemotaxis"/>
    <property type="evidence" value="ECO:0007669"/>
    <property type="project" value="TreeGrafter"/>
</dbReference>
<dbReference type="InterPro" id="IPR000276">
    <property type="entry name" value="GPCR_Rhodpsn"/>
</dbReference>
<evidence type="ECO:0000256" key="9">
    <source>
        <dbReference type="SAM" id="Phobius"/>
    </source>
</evidence>